<feature type="compositionally biased region" description="Low complexity" evidence="6">
    <location>
        <begin position="391"/>
        <end position="400"/>
    </location>
</feature>
<feature type="transmembrane region" description="Helical" evidence="7">
    <location>
        <begin position="86"/>
        <end position="103"/>
    </location>
</feature>
<organism evidence="11 12">
    <name type="scientific">Heliocybe sulcata</name>
    <dbReference type="NCBI Taxonomy" id="5364"/>
    <lineage>
        <taxon>Eukaryota</taxon>
        <taxon>Fungi</taxon>
        <taxon>Dikarya</taxon>
        <taxon>Basidiomycota</taxon>
        <taxon>Agaricomycotina</taxon>
        <taxon>Agaricomycetes</taxon>
        <taxon>Gloeophyllales</taxon>
        <taxon>Gloeophyllaceae</taxon>
        <taxon>Heliocybe</taxon>
    </lineage>
</organism>
<evidence type="ECO:0000259" key="9">
    <source>
        <dbReference type="Pfam" id="PF10337"/>
    </source>
</evidence>
<feature type="region of interest" description="Disordered" evidence="6">
    <location>
        <begin position="375"/>
        <end position="478"/>
    </location>
</feature>
<dbReference type="Pfam" id="PF10334">
    <property type="entry name" value="BRE4"/>
    <property type="match status" value="1"/>
</dbReference>
<accession>A0A5C3MSV6</accession>
<feature type="compositionally biased region" description="Basic and acidic residues" evidence="6">
    <location>
        <begin position="15"/>
        <end position="41"/>
    </location>
</feature>
<evidence type="ECO:0000256" key="3">
    <source>
        <dbReference type="ARBA" id="ARBA00022989"/>
    </source>
</evidence>
<keyword evidence="12" id="KW-1185">Reference proteome</keyword>
<dbReference type="STRING" id="5364.A0A5C3MSV6"/>
<evidence type="ECO:0000256" key="7">
    <source>
        <dbReference type="SAM" id="Phobius"/>
    </source>
</evidence>
<evidence type="ECO:0000256" key="2">
    <source>
        <dbReference type="ARBA" id="ARBA00022692"/>
    </source>
</evidence>
<dbReference type="Pfam" id="PF10337">
    <property type="entry name" value="ArAE_2_N"/>
    <property type="match status" value="1"/>
</dbReference>
<evidence type="ECO:0000256" key="6">
    <source>
        <dbReference type="SAM" id="MobiDB-lite"/>
    </source>
</evidence>
<keyword evidence="3 7" id="KW-1133">Transmembrane helix</keyword>
<evidence type="ECO:0000256" key="1">
    <source>
        <dbReference type="ARBA" id="ARBA00004141"/>
    </source>
</evidence>
<feature type="domain" description="Integral membrane bound transporter" evidence="10">
    <location>
        <begin position="769"/>
        <end position="904"/>
    </location>
</feature>
<keyword evidence="5" id="KW-0175">Coiled coil</keyword>
<dbReference type="PANTHER" id="PTHR37994">
    <property type="entry name" value="ARAE_2_N DOMAIN-CONTAINING PROTEIN-RELATED"/>
    <property type="match status" value="1"/>
</dbReference>
<feature type="transmembrane region" description="Helical" evidence="7">
    <location>
        <begin position="890"/>
        <end position="909"/>
    </location>
</feature>
<dbReference type="InterPro" id="IPR018823">
    <property type="entry name" value="ArAE_2_N"/>
</dbReference>
<dbReference type="InterPro" id="IPR018820">
    <property type="entry name" value="BRE4-related_DUF2421"/>
</dbReference>
<feature type="transmembrane region" description="Helical" evidence="7">
    <location>
        <begin position="179"/>
        <end position="199"/>
    </location>
</feature>
<dbReference type="OrthoDB" id="2274698at2759"/>
<keyword evidence="4 7" id="KW-0472">Membrane</keyword>
<dbReference type="Proteomes" id="UP000305948">
    <property type="component" value="Unassembled WGS sequence"/>
</dbReference>
<feature type="compositionally biased region" description="Basic residues" evidence="6">
    <location>
        <begin position="440"/>
        <end position="449"/>
    </location>
</feature>
<proteinExistence type="predicted"/>
<feature type="transmembrane region" description="Helical" evidence="7">
    <location>
        <begin position="239"/>
        <end position="262"/>
    </location>
</feature>
<feature type="domain" description="Putative ER transporter 6TM N-terminal" evidence="9">
    <location>
        <begin position="74"/>
        <end position="370"/>
    </location>
</feature>
<feature type="transmembrane region" description="Helical" evidence="7">
    <location>
        <begin position="109"/>
        <end position="126"/>
    </location>
</feature>
<protein>
    <recommendedName>
        <fullName evidence="13">ER transporter 6TM N-terminal domain-containing protein</fullName>
    </recommendedName>
</protein>
<comment type="subcellular location">
    <subcellularLocation>
        <location evidence="1">Membrane</location>
        <topology evidence="1">Multi-pass membrane protein</topology>
    </subcellularLocation>
</comment>
<evidence type="ECO:0000259" key="8">
    <source>
        <dbReference type="Pfam" id="PF10334"/>
    </source>
</evidence>
<feature type="transmembrane region" description="Helical" evidence="7">
    <location>
        <begin position="211"/>
        <end position="233"/>
    </location>
</feature>
<evidence type="ECO:0000259" key="10">
    <source>
        <dbReference type="Pfam" id="PF13515"/>
    </source>
</evidence>
<evidence type="ECO:0000313" key="12">
    <source>
        <dbReference type="Proteomes" id="UP000305948"/>
    </source>
</evidence>
<dbReference type="GO" id="GO:0016020">
    <property type="term" value="C:membrane"/>
    <property type="evidence" value="ECO:0007669"/>
    <property type="project" value="UniProtKB-SubCell"/>
</dbReference>
<feature type="transmembrane region" description="Helical" evidence="7">
    <location>
        <begin position="745"/>
        <end position="763"/>
    </location>
</feature>
<feature type="transmembrane region" description="Helical" evidence="7">
    <location>
        <begin position="824"/>
        <end position="847"/>
    </location>
</feature>
<feature type="coiled-coil region" evidence="5">
    <location>
        <begin position="566"/>
        <end position="600"/>
    </location>
</feature>
<dbReference type="PANTHER" id="PTHR37994:SF1">
    <property type="entry name" value="ER TRANSPORTER 6TM N-TERMINAL DOMAIN-CONTAINING PROTEIN"/>
    <property type="match status" value="1"/>
</dbReference>
<evidence type="ECO:0000256" key="5">
    <source>
        <dbReference type="SAM" id="Coils"/>
    </source>
</evidence>
<gene>
    <name evidence="11" type="ORF">OE88DRAFT_1635639</name>
</gene>
<sequence length="1155" mass="129509">MVDDRSTRNGTTKKLRLETDGLHDSRRSTEKETPREATSEKERVYGFVKVTTSRGKGGKSRSSLGFTLPSNLKWIPDNWTWSKMKPAIRSALAAWISVLLLIIPRTERLMGQASFLIVIAGFLSPPSDPFIAVLERELILVLFASLAWAWNCLGVKLASLARTHVDYSVSLPSVFTGQYVEAAPTIINAVFLFLGSMFFLFTRAKQGPGPFLFATVLGCVTLDISFTTGNLFPYPYFPIGQAVVVPIALHSAVALVLSVLVFPSTISSQYTDRLIAVLRPLETAMAEHRKLLATPTTSSTFSPAAINAAVAKSEAGLVPLAATARLMKRDIIWSRVSPSDLTSLQNWARRMAVRANGLGAYFTLIDPLRERFPVTPAPSRPVTPALSPVQSRAASRAPSRAPSPEPPVGEDGNDSDATAPGTPATEVTHADQDTETGHLNARRRRATRSRHSESGHRPSGSHSLQVRAQSPMGHHVHHHLHQLHHRLHMHLSLTSTREQAVGVFESLRYMDIESNHLFHPLSAQFTLRATDLLGEGCHDLLEQCGSALTGACTWLSQTRRNRLKFWRSTRTKEKELKEKAEELERLRRELSEALDAFMKDKRHTVLEPYRSDHDSKRLSEDAPPHRFLFHCFVYEYHLMRFAQLILELYDAMIGIEKKRKKLRVWWPTIPLRSFFAWTSWEPAENIERDDDENPDVIQGMQPEWVDDLGQPRRRDPDVLPPRNVWELIATELYHIAGALGRGNSLYAFKAGVLTILLSIPSFLASTAQFAYANRFIWGVFMGQLTLVRFRGDTTFGLVARIMSTFLGGVVGVVMWYISTGAGHGNYYGFAAVCGVCFPFFFFARLYWPGPPMTNIIFFVTIVLVLGYSWQDTHFPQPSSPGEGFGVAWRRFVLVVCGVTAAFIFSFLPPSTTLRGYMRRILATTASETGALYCGIISFANTPKELRTDKERQEIIRSLIAIRAKLKRSIVLRANIIYEFSLRGRWPSKRYQAIVEIQMQIAYLLSHLMSVVEQLEPIWCQAFLRRTRFLDADFLGDVLAVISMISTALRTGTPLPQITPCPLLDRFMAQQHGLNVLIEEEDYVLGLPKTLTIDTLENEQYLCFCVAVSTAYGIMTRLDRLMVATKEIVGEQYHIHGVGLKGMGTRTNSVRPGMDV</sequence>
<reference evidence="11 12" key="1">
    <citation type="journal article" date="2019" name="Nat. Ecol. Evol.">
        <title>Megaphylogeny resolves global patterns of mushroom evolution.</title>
        <authorList>
            <person name="Varga T."/>
            <person name="Krizsan K."/>
            <person name="Foldi C."/>
            <person name="Dima B."/>
            <person name="Sanchez-Garcia M."/>
            <person name="Sanchez-Ramirez S."/>
            <person name="Szollosi G.J."/>
            <person name="Szarkandi J.G."/>
            <person name="Papp V."/>
            <person name="Albert L."/>
            <person name="Andreopoulos W."/>
            <person name="Angelini C."/>
            <person name="Antonin V."/>
            <person name="Barry K.W."/>
            <person name="Bougher N.L."/>
            <person name="Buchanan P."/>
            <person name="Buyck B."/>
            <person name="Bense V."/>
            <person name="Catcheside P."/>
            <person name="Chovatia M."/>
            <person name="Cooper J."/>
            <person name="Damon W."/>
            <person name="Desjardin D."/>
            <person name="Finy P."/>
            <person name="Geml J."/>
            <person name="Haridas S."/>
            <person name="Hughes K."/>
            <person name="Justo A."/>
            <person name="Karasinski D."/>
            <person name="Kautmanova I."/>
            <person name="Kiss B."/>
            <person name="Kocsube S."/>
            <person name="Kotiranta H."/>
            <person name="LaButti K.M."/>
            <person name="Lechner B.E."/>
            <person name="Liimatainen K."/>
            <person name="Lipzen A."/>
            <person name="Lukacs Z."/>
            <person name="Mihaltcheva S."/>
            <person name="Morgado L.N."/>
            <person name="Niskanen T."/>
            <person name="Noordeloos M.E."/>
            <person name="Ohm R.A."/>
            <person name="Ortiz-Santana B."/>
            <person name="Ovrebo C."/>
            <person name="Racz N."/>
            <person name="Riley R."/>
            <person name="Savchenko A."/>
            <person name="Shiryaev A."/>
            <person name="Soop K."/>
            <person name="Spirin V."/>
            <person name="Szebenyi C."/>
            <person name="Tomsovsky M."/>
            <person name="Tulloss R.E."/>
            <person name="Uehling J."/>
            <person name="Grigoriev I.V."/>
            <person name="Vagvolgyi C."/>
            <person name="Papp T."/>
            <person name="Martin F.M."/>
            <person name="Miettinen O."/>
            <person name="Hibbett D.S."/>
            <person name="Nagy L.G."/>
        </authorList>
    </citation>
    <scope>NUCLEOTIDE SEQUENCE [LARGE SCALE GENOMIC DNA]</scope>
    <source>
        <strain evidence="11 12">OMC1185</strain>
    </source>
</reference>
<dbReference type="EMBL" id="ML213521">
    <property type="protein sequence ID" value="TFK48067.1"/>
    <property type="molecule type" value="Genomic_DNA"/>
</dbReference>
<keyword evidence="2 7" id="KW-0812">Transmembrane</keyword>
<name>A0A5C3MSV6_9AGAM</name>
<feature type="domain" description="DUF2421" evidence="8">
    <location>
        <begin position="911"/>
        <end position="1132"/>
    </location>
</feature>
<dbReference type="AlphaFoldDB" id="A0A5C3MSV6"/>
<feature type="transmembrane region" description="Helical" evidence="7">
    <location>
        <begin position="854"/>
        <end position="870"/>
    </location>
</feature>
<feature type="transmembrane region" description="Helical" evidence="7">
    <location>
        <begin position="138"/>
        <end position="159"/>
    </location>
</feature>
<feature type="transmembrane region" description="Helical" evidence="7">
    <location>
        <begin position="799"/>
        <end position="818"/>
    </location>
</feature>
<feature type="region of interest" description="Disordered" evidence="6">
    <location>
        <begin position="1"/>
        <end position="41"/>
    </location>
</feature>
<evidence type="ECO:0008006" key="13">
    <source>
        <dbReference type="Google" id="ProtNLM"/>
    </source>
</evidence>
<dbReference type="InterPro" id="IPR049453">
    <property type="entry name" value="Memb_transporter_dom"/>
</dbReference>
<evidence type="ECO:0000256" key="4">
    <source>
        <dbReference type="ARBA" id="ARBA00023136"/>
    </source>
</evidence>
<dbReference type="Pfam" id="PF13515">
    <property type="entry name" value="FUSC_2"/>
    <property type="match status" value="1"/>
</dbReference>
<evidence type="ECO:0000313" key="11">
    <source>
        <dbReference type="EMBL" id="TFK48067.1"/>
    </source>
</evidence>